<feature type="transmembrane region" description="Helical" evidence="4">
    <location>
        <begin position="250"/>
        <end position="273"/>
    </location>
</feature>
<reference evidence="6 7" key="1">
    <citation type="submission" date="2018-07" db="EMBL/GenBank/DDBJ databases">
        <title>Marsedoiliclastica nanhaica gen. nov. sp. nov., a novel marine hydrocarbonoclastic bacterium isolated from an in-situ enriched hydrocarbon-degrading consortium in deep-sea sediment.</title>
        <authorList>
            <person name="Dong C."/>
            <person name="Ma T."/>
            <person name="Liu R."/>
            <person name="Shao Z."/>
        </authorList>
    </citation>
    <scope>NUCLEOTIDE SEQUENCE [LARGE SCALE GENOMIC DNA]</scope>
    <source>
        <strain evidence="7">soil36-7</strain>
    </source>
</reference>
<keyword evidence="7" id="KW-1185">Reference proteome</keyword>
<dbReference type="KEGG" id="hmi:soil367_17475"/>
<feature type="transmembrane region" description="Helical" evidence="4">
    <location>
        <begin position="374"/>
        <end position="391"/>
    </location>
</feature>
<feature type="transmembrane region" description="Helical" evidence="4">
    <location>
        <begin position="137"/>
        <end position="159"/>
    </location>
</feature>
<dbReference type="InterPro" id="IPR020846">
    <property type="entry name" value="MFS_dom"/>
</dbReference>
<feature type="transmembrane region" description="Helical" evidence="4">
    <location>
        <begin position="47"/>
        <end position="72"/>
    </location>
</feature>
<dbReference type="AlphaFoldDB" id="A0A4P7XMW8"/>
<feature type="transmembrane region" description="Helical" evidence="4">
    <location>
        <begin position="12"/>
        <end position="35"/>
    </location>
</feature>
<keyword evidence="2 4" id="KW-1133">Transmembrane helix</keyword>
<evidence type="ECO:0000256" key="4">
    <source>
        <dbReference type="SAM" id="Phobius"/>
    </source>
</evidence>
<dbReference type="SUPFAM" id="SSF103473">
    <property type="entry name" value="MFS general substrate transporter"/>
    <property type="match status" value="1"/>
</dbReference>
<gene>
    <name evidence="6" type="ORF">soil367_17475</name>
</gene>
<feature type="transmembrane region" description="Helical" evidence="4">
    <location>
        <begin position="220"/>
        <end position="244"/>
    </location>
</feature>
<dbReference type="InterPro" id="IPR010645">
    <property type="entry name" value="MFS_4"/>
</dbReference>
<feature type="transmembrane region" description="Helical" evidence="4">
    <location>
        <begin position="285"/>
        <end position="303"/>
    </location>
</feature>
<accession>A0A4P7XMW8</accession>
<protein>
    <submittedName>
        <fullName evidence="6">MFS transporter</fullName>
    </submittedName>
</protein>
<organism evidence="6 7">
    <name type="scientific">Hydrocarboniclastica marina</name>
    <dbReference type="NCBI Taxonomy" id="2259620"/>
    <lineage>
        <taxon>Bacteria</taxon>
        <taxon>Pseudomonadati</taxon>
        <taxon>Pseudomonadota</taxon>
        <taxon>Gammaproteobacteria</taxon>
        <taxon>Alteromonadales</taxon>
        <taxon>Alteromonadaceae</taxon>
        <taxon>Hydrocarboniclastica</taxon>
    </lineage>
</organism>
<dbReference type="OrthoDB" id="9793415at2"/>
<dbReference type="Pfam" id="PF06779">
    <property type="entry name" value="MFS_4"/>
    <property type="match status" value="1"/>
</dbReference>
<sequence>MSSPSSRPPLVPMVATGMLCTIVLVVFARLAYGLVLPAMREGLGLSYAAAANLGTVTALGYLILVMVAGAFAARWGARLAIIIGLCLATTGFVGLSLVSDYVALMVMMTLLGFGTAFGYTPLISLLGSWFPNRRGAVIGFANGGVGLGMLIAGALVPYLTSGQTPYDWRTVWALFACAGALVLVVAIMMLRNPPVHNATSDSAQIPLPLVRAGVYKNPHVITVGLVYGVVGATYIVQSLFMFSYTLDSGIPALTAGRLASMMGLLAIFAGPAWGWISDHIGRSNSLVLSMGFSFLGQVLPVIWPTLPVFVAHYVILGLCMSGLFTSVLAASTETVHPRHAAVAVSFVTLFFATGQLLGPALAGPMIEWTGGFRTLFACTSLLMLGSIFLCWHTRKSARGGAPATANLAQKES</sequence>
<dbReference type="PROSITE" id="PS50850">
    <property type="entry name" value="MFS"/>
    <property type="match status" value="1"/>
</dbReference>
<feature type="domain" description="Major facilitator superfamily (MFS) profile" evidence="5">
    <location>
        <begin position="9"/>
        <end position="397"/>
    </location>
</feature>
<dbReference type="EMBL" id="CP031093">
    <property type="protein sequence ID" value="QCF27567.1"/>
    <property type="molecule type" value="Genomic_DNA"/>
</dbReference>
<feature type="transmembrane region" description="Helical" evidence="4">
    <location>
        <begin position="79"/>
        <end position="98"/>
    </location>
</feature>
<keyword evidence="1 4" id="KW-0812">Transmembrane</keyword>
<keyword evidence="3 4" id="KW-0472">Membrane</keyword>
<evidence type="ECO:0000313" key="6">
    <source>
        <dbReference type="EMBL" id="QCF27567.1"/>
    </source>
</evidence>
<feature type="transmembrane region" description="Helical" evidence="4">
    <location>
        <begin position="309"/>
        <end position="329"/>
    </location>
</feature>
<dbReference type="PANTHER" id="PTHR11360">
    <property type="entry name" value="MONOCARBOXYLATE TRANSPORTER"/>
    <property type="match status" value="1"/>
</dbReference>
<evidence type="ECO:0000256" key="1">
    <source>
        <dbReference type="ARBA" id="ARBA00022692"/>
    </source>
</evidence>
<feature type="transmembrane region" description="Helical" evidence="4">
    <location>
        <begin position="104"/>
        <end position="130"/>
    </location>
</feature>
<evidence type="ECO:0000256" key="2">
    <source>
        <dbReference type="ARBA" id="ARBA00022989"/>
    </source>
</evidence>
<feature type="transmembrane region" description="Helical" evidence="4">
    <location>
        <begin position="341"/>
        <end position="362"/>
    </location>
</feature>
<dbReference type="InterPro" id="IPR050327">
    <property type="entry name" value="Proton-linked_MCT"/>
</dbReference>
<proteinExistence type="predicted"/>
<name>A0A4P7XMW8_9ALTE</name>
<dbReference type="GO" id="GO:0022857">
    <property type="term" value="F:transmembrane transporter activity"/>
    <property type="evidence" value="ECO:0007669"/>
    <property type="project" value="InterPro"/>
</dbReference>
<dbReference type="PANTHER" id="PTHR11360:SF284">
    <property type="entry name" value="EG:103B4.3 PROTEIN-RELATED"/>
    <property type="match status" value="1"/>
</dbReference>
<feature type="transmembrane region" description="Helical" evidence="4">
    <location>
        <begin position="171"/>
        <end position="190"/>
    </location>
</feature>
<evidence type="ECO:0000256" key="3">
    <source>
        <dbReference type="ARBA" id="ARBA00023136"/>
    </source>
</evidence>
<dbReference type="Proteomes" id="UP000298049">
    <property type="component" value="Chromosome"/>
</dbReference>
<evidence type="ECO:0000313" key="7">
    <source>
        <dbReference type="Proteomes" id="UP000298049"/>
    </source>
</evidence>
<dbReference type="InterPro" id="IPR036259">
    <property type="entry name" value="MFS_trans_sf"/>
</dbReference>
<dbReference type="Gene3D" id="1.20.1250.20">
    <property type="entry name" value="MFS general substrate transporter like domains"/>
    <property type="match status" value="2"/>
</dbReference>
<dbReference type="RefSeq" id="WP_136550279.1">
    <property type="nucleotide sequence ID" value="NZ_CP031093.1"/>
</dbReference>
<evidence type="ECO:0000259" key="5">
    <source>
        <dbReference type="PROSITE" id="PS50850"/>
    </source>
</evidence>